<dbReference type="Gene3D" id="2.60.120.260">
    <property type="entry name" value="Galactose-binding domain-like"/>
    <property type="match status" value="1"/>
</dbReference>
<dbReference type="PANTHER" id="PTHR36574">
    <property type="entry name" value="RHAMNOGALACTURONATE LYASE-RELATED"/>
    <property type="match status" value="1"/>
</dbReference>
<dbReference type="InterPro" id="IPR014718">
    <property type="entry name" value="GH-type_carb-bd"/>
</dbReference>
<feature type="domain" description="Rhamnogalacturonan lyase" evidence="16">
    <location>
        <begin position="277"/>
        <end position="350"/>
    </location>
</feature>
<dbReference type="Pfam" id="PF14683">
    <property type="entry name" value="CBM-like"/>
    <property type="match status" value="1"/>
</dbReference>
<dbReference type="CDD" id="cd10320">
    <property type="entry name" value="RGL4_N"/>
    <property type="match status" value="1"/>
</dbReference>
<feature type="domain" description="Rhamnogalacturonase B N-terminal" evidence="14">
    <location>
        <begin position="23"/>
        <end position="271"/>
    </location>
</feature>
<evidence type="ECO:0000256" key="2">
    <source>
        <dbReference type="ARBA" id="ARBA00004613"/>
    </source>
</evidence>
<evidence type="ECO:0000259" key="14">
    <source>
        <dbReference type="Pfam" id="PF09284"/>
    </source>
</evidence>
<keyword evidence="11" id="KW-0624">Polysaccharide degradation</keyword>
<dbReference type="Pfam" id="PF14686">
    <property type="entry name" value="fn3_3"/>
    <property type="match status" value="1"/>
</dbReference>
<dbReference type="EC" id="4.2.2.23" evidence="4"/>
<keyword evidence="5" id="KW-0964">Secreted</keyword>
<evidence type="ECO:0000313" key="17">
    <source>
        <dbReference type="EMBL" id="CAG8148516.1"/>
    </source>
</evidence>
<dbReference type="InterPro" id="IPR011013">
    <property type="entry name" value="Gal_mutarotase_sf_dom"/>
</dbReference>
<evidence type="ECO:0000256" key="1">
    <source>
        <dbReference type="ARBA" id="ARBA00001324"/>
    </source>
</evidence>
<dbReference type="InterPro" id="IPR016590">
    <property type="entry name" value="Rhamnogalacturonase_B"/>
</dbReference>
<dbReference type="Proteomes" id="UP001153461">
    <property type="component" value="Unassembled WGS sequence"/>
</dbReference>
<evidence type="ECO:0000256" key="8">
    <source>
        <dbReference type="ARBA" id="ARBA00023239"/>
    </source>
</evidence>
<evidence type="ECO:0000256" key="13">
    <source>
        <dbReference type="SAM" id="SignalP"/>
    </source>
</evidence>
<keyword evidence="9" id="KW-0119">Carbohydrate metabolism</keyword>
<dbReference type="Pfam" id="PF09284">
    <property type="entry name" value="RhgB_N"/>
    <property type="match status" value="1"/>
</dbReference>
<evidence type="ECO:0000256" key="4">
    <source>
        <dbReference type="ARBA" id="ARBA00012437"/>
    </source>
</evidence>
<dbReference type="FunFam" id="2.60.120.260:FF:000102">
    <property type="entry name" value="Rhamnogalacturonate lyase A"/>
    <property type="match status" value="1"/>
</dbReference>
<comment type="similarity">
    <text evidence="3">Belongs to the polysaccharide lyase 4 family.</text>
</comment>
<dbReference type="InterPro" id="IPR008979">
    <property type="entry name" value="Galactose-bd-like_sf"/>
</dbReference>
<evidence type="ECO:0000259" key="16">
    <source>
        <dbReference type="Pfam" id="PF14686"/>
    </source>
</evidence>
<evidence type="ECO:0000256" key="11">
    <source>
        <dbReference type="ARBA" id="ARBA00023326"/>
    </source>
</evidence>
<dbReference type="FunFam" id="2.60.40.1120:FF:000017">
    <property type="entry name" value="Rhamnogalacturonate lyase A"/>
    <property type="match status" value="1"/>
</dbReference>
<dbReference type="SUPFAM" id="SSF49785">
    <property type="entry name" value="Galactose-binding domain-like"/>
    <property type="match status" value="1"/>
</dbReference>
<dbReference type="EMBL" id="CAJVNV010000299">
    <property type="protein sequence ID" value="CAG8148516.1"/>
    <property type="molecule type" value="Genomic_DNA"/>
</dbReference>
<sequence length="581" mass="62818">MMFFKSVAIASLALLAKQAYAAFGITTSSDSYVIDAGSSNPLKFTVSRSSCDITSINYYAAELQYQSTGSHIGSGLGSATVSATQNGDYIKVTCETSTLTHYYVVRKGDSTIHMATHTTEEPSIGELRYIARLNADLLPNEEPFGDVSTTAGGTVIEGSDVFLVDGETRSKFYSSQRFIDDNIHCISGGAHRVCMILNQYETSSGGPFQRDINTNNGGSYNSLYWYMNSGHLKTEDFRQGLHGPYSMTFSRSGTPSSKLDTSFFADLDIKGYVPTSARGYVKGTASGADSAFKWVVHWHNDAAQYWTYASSSGDFTSPAMKPGTYTMVYYQGEYPVATSEVTVTAGKTTSKSISGSVKTGKTVFRIGDWDGTPNGFLNAANQLRMHPSDSRMSSWSPATYTVGSSKVSSFPMALFKSVNSPVTIKFTATSDQTGAATLRIGTTLAFASGRPQVKVNSYSGPIPDAPRKLNSRGVTRGGYRGLGEVYDVSIPAGTIVAGSNTITINVVSGSSGDEFLSPNFVSIFLIVSSFRWKLTYLNRSLIVWSSSSKYPRRTIKSCKVEQKRCFRSGKNANDSLLTNIT</sequence>
<keyword evidence="7 12" id="KW-1015">Disulfide bond</keyword>
<evidence type="ECO:0000256" key="7">
    <source>
        <dbReference type="ARBA" id="ARBA00023157"/>
    </source>
</evidence>
<dbReference type="PANTHER" id="PTHR36574:SF1">
    <property type="entry name" value="RHAMNOGALACTURONATE LYASE-RELATED"/>
    <property type="match status" value="1"/>
</dbReference>
<comment type="catalytic activity">
    <reaction evidence="1">
        <text>Endotype eliminative cleavage of L-alpha-rhamnopyranosyl-(1-&gt;4)-alpha-D-galactopyranosyluronic acid bonds of rhamnogalacturonan I domains in ramified hairy regions of pectin leaving L-rhamnopyranose at the reducing end and 4-deoxy-4,5-unsaturated D-galactopyranosyluronic acid at the non-reducing end.</text>
        <dbReference type="EC" id="4.2.2.23"/>
    </reaction>
</comment>
<dbReference type="CDD" id="cd10317">
    <property type="entry name" value="RGL4_C"/>
    <property type="match status" value="1"/>
</dbReference>
<feature type="disulfide bond" evidence="12">
    <location>
        <begin position="185"/>
        <end position="194"/>
    </location>
</feature>
<dbReference type="GO" id="GO:0102210">
    <property type="term" value="F:rhamnogalacturonan endolyase activity"/>
    <property type="evidence" value="ECO:0007669"/>
    <property type="project" value="UniProtKB-EC"/>
</dbReference>
<dbReference type="FunFam" id="2.70.98.10:FF:000020">
    <property type="entry name" value="Rhamnogalacturonate lyase A"/>
    <property type="match status" value="1"/>
</dbReference>
<evidence type="ECO:0000256" key="9">
    <source>
        <dbReference type="ARBA" id="ARBA00023277"/>
    </source>
</evidence>
<dbReference type="PIRSF" id="PIRSF011794">
    <property type="entry name" value="Rhamnogalacturonase_B"/>
    <property type="match status" value="1"/>
</dbReference>
<evidence type="ECO:0000259" key="15">
    <source>
        <dbReference type="Pfam" id="PF14683"/>
    </source>
</evidence>
<keyword evidence="6 13" id="KW-0732">Signal</keyword>
<organism evidence="17 18">
    <name type="scientific">Penicillium nalgiovense</name>
    <dbReference type="NCBI Taxonomy" id="60175"/>
    <lineage>
        <taxon>Eukaryota</taxon>
        <taxon>Fungi</taxon>
        <taxon>Dikarya</taxon>
        <taxon>Ascomycota</taxon>
        <taxon>Pezizomycotina</taxon>
        <taxon>Eurotiomycetes</taxon>
        <taxon>Eurotiomycetidae</taxon>
        <taxon>Eurotiales</taxon>
        <taxon>Aspergillaceae</taxon>
        <taxon>Penicillium</taxon>
    </lineage>
</organism>
<evidence type="ECO:0000256" key="6">
    <source>
        <dbReference type="ARBA" id="ARBA00022729"/>
    </source>
</evidence>
<dbReference type="GO" id="GO:0045490">
    <property type="term" value="P:pectin catabolic process"/>
    <property type="evidence" value="ECO:0007669"/>
    <property type="project" value="TreeGrafter"/>
</dbReference>
<name>A0A9W4HX28_PENNA</name>
<feature type="signal peptide" evidence="13">
    <location>
        <begin position="1"/>
        <end position="21"/>
    </location>
</feature>
<evidence type="ECO:0000256" key="10">
    <source>
        <dbReference type="ARBA" id="ARBA00023316"/>
    </source>
</evidence>
<feature type="chain" id="PRO_5040981367" description="rhamnogalacturonan endolyase" evidence="13">
    <location>
        <begin position="22"/>
        <end position="581"/>
    </location>
</feature>
<dbReference type="GO" id="GO:0005576">
    <property type="term" value="C:extracellular region"/>
    <property type="evidence" value="ECO:0007669"/>
    <property type="project" value="UniProtKB-SubCell"/>
</dbReference>
<dbReference type="AlphaFoldDB" id="A0A9W4HX28"/>
<keyword evidence="10" id="KW-0961">Cell wall biogenesis/degradation</keyword>
<protein>
    <recommendedName>
        <fullName evidence="4">rhamnogalacturonan endolyase</fullName>
        <ecNumber evidence="4">4.2.2.23</ecNumber>
    </recommendedName>
</protein>
<keyword evidence="8" id="KW-0456">Lyase</keyword>
<dbReference type="SUPFAM" id="SSF74650">
    <property type="entry name" value="Galactose mutarotase-like"/>
    <property type="match status" value="1"/>
</dbReference>
<comment type="caution">
    <text evidence="17">The sequence shown here is derived from an EMBL/GenBank/DDBJ whole genome shotgun (WGS) entry which is preliminary data.</text>
</comment>
<dbReference type="InterPro" id="IPR013784">
    <property type="entry name" value="Carb-bd-like_fold"/>
</dbReference>
<dbReference type="CDD" id="cd10316">
    <property type="entry name" value="RGL4_M"/>
    <property type="match status" value="1"/>
</dbReference>
<feature type="disulfide bond" evidence="12">
    <location>
        <begin position="51"/>
        <end position="94"/>
    </location>
</feature>
<dbReference type="Gene3D" id="2.70.98.10">
    <property type="match status" value="1"/>
</dbReference>
<evidence type="ECO:0000313" key="18">
    <source>
        <dbReference type="Proteomes" id="UP001153461"/>
    </source>
</evidence>
<dbReference type="InterPro" id="IPR015364">
    <property type="entry name" value="RhgB_N"/>
</dbReference>
<dbReference type="OrthoDB" id="114708at2759"/>
<dbReference type="InterPro" id="IPR029411">
    <property type="entry name" value="RG-lyase_III"/>
</dbReference>
<feature type="domain" description="Rhamnogalacturonan lyase" evidence="15">
    <location>
        <begin position="362"/>
        <end position="520"/>
    </location>
</feature>
<gene>
    <name evidence="17" type="ORF">PNAL_LOCUS6029</name>
</gene>
<dbReference type="InterPro" id="IPR029413">
    <property type="entry name" value="RG-lyase_II"/>
</dbReference>
<reference evidence="17" key="1">
    <citation type="submission" date="2021-07" db="EMBL/GenBank/DDBJ databases">
        <authorList>
            <person name="Branca A.L. A."/>
        </authorList>
    </citation>
    <scope>NUCLEOTIDE SEQUENCE</scope>
</reference>
<comment type="subcellular location">
    <subcellularLocation>
        <location evidence="2">Secreted</location>
    </subcellularLocation>
</comment>
<proteinExistence type="inferred from homology"/>
<dbReference type="SUPFAM" id="SSF49452">
    <property type="entry name" value="Starch-binding domain-like"/>
    <property type="match status" value="1"/>
</dbReference>
<accession>A0A9W4HX28</accession>
<evidence type="ECO:0000256" key="12">
    <source>
        <dbReference type="PIRSR" id="PIRSR011794-1"/>
    </source>
</evidence>
<dbReference type="GO" id="GO:0030246">
    <property type="term" value="F:carbohydrate binding"/>
    <property type="evidence" value="ECO:0007669"/>
    <property type="project" value="InterPro"/>
</dbReference>
<evidence type="ECO:0000256" key="3">
    <source>
        <dbReference type="ARBA" id="ARBA00010418"/>
    </source>
</evidence>
<dbReference type="GO" id="GO:0071555">
    <property type="term" value="P:cell wall organization"/>
    <property type="evidence" value="ECO:0007669"/>
    <property type="project" value="UniProtKB-KW"/>
</dbReference>
<dbReference type="Gene3D" id="2.60.40.1120">
    <property type="entry name" value="Carboxypeptidase-like, regulatory domain"/>
    <property type="match status" value="1"/>
</dbReference>
<evidence type="ECO:0000256" key="5">
    <source>
        <dbReference type="ARBA" id="ARBA00022525"/>
    </source>
</evidence>